<dbReference type="KEGG" id="pbj:VN24_03885"/>
<dbReference type="Proteomes" id="UP000032633">
    <property type="component" value="Chromosome"/>
</dbReference>
<dbReference type="PATRIC" id="fig|1126833.4.peg.843"/>
<proteinExistence type="predicted"/>
<dbReference type="RefSeq" id="WP_045669344.1">
    <property type="nucleotide sequence ID" value="NZ_CP011058.1"/>
</dbReference>
<dbReference type="OrthoDB" id="2988996at2"/>
<name>A0A0D5NEU3_9BACL</name>
<dbReference type="HOGENOM" id="CLU_171610_0_0_9"/>
<evidence type="ECO:0000313" key="2">
    <source>
        <dbReference type="Proteomes" id="UP000032633"/>
    </source>
</evidence>
<sequence length="106" mass="12652">MTNSAAITQIWIDDYLDLLNYAVQIGDSAWKEEIVQTLKQMNVPDYNPVQELKVQLWQQYDAVIHEMLAVYERLRKSTANEDRQAEEALWNLKQRRLYIARQLKRI</sequence>
<dbReference type="AlphaFoldDB" id="A0A0D5NEU3"/>
<reference evidence="1 2" key="1">
    <citation type="journal article" date="2015" name="J. Biotechnol.">
        <title>Complete genome sequence of Paenibacillus beijingensis 7188(T) (=DSM 24997(T)), a novel rhizobacterium from jujube garden soil.</title>
        <authorList>
            <person name="Kwak Y."/>
            <person name="Shin J.H."/>
        </authorList>
    </citation>
    <scope>NUCLEOTIDE SEQUENCE [LARGE SCALE GENOMIC DNA]</scope>
    <source>
        <strain evidence="1 2">DSM 24997</strain>
    </source>
</reference>
<keyword evidence="2" id="KW-1185">Reference proteome</keyword>
<organism evidence="1 2">
    <name type="scientific">Paenibacillus beijingensis</name>
    <dbReference type="NCBI Taxonomy" id="1126833"/>
    <lineage>
        <taxon>Bacteria</taxon>
        <taxon>Bacillati</taxon>
        <taxon>Bacillota</taxon>
        <taxon>Bacilli</taxon>
        <taxon>Bacillales</taxon>
        <taxon>Paenibacillaceae</taxon>
        <taxon>Paenibacillus</taxon>
    </lineage>
</organism>
<dbReference type="EMBL" id="CP011058">
    <property type="protein sequence ID" value="AJY73909.1"/>
    <property type="molecule type" value="Genomic_DNA"/>
</dbReference>
<gene>
    <name evidence="1" type="ORF">VN24_03885</name>
</gene>
<accession>A0A0D5NEU3</accession>
<reference evidence="2" key="2">
    <citation type="submission" date="2015-03" db="EMBL/GenBank/DDBJ databases">
        <title>Genome sequence of Paenibacillus beijingensis strain DSM 24997T.</title>
        <authorList>
            <person name="Kwak Y."/>
            <person name="Shin J.-H."/>
        </authorList>
    </citation>
    <scope>NUCLEOTIDE SEQUENCE [LARGE SCALE GENOMIC DNA]</scope>
    <source>
        <strain evidence="2">DSM 24997</strain>
    </source>
</reference>
<evidence type="ECO:0000313" key="1">
    <source>
        <dbReference type="EMBL" id="AJY73909.1"/>
    </source>
</evidence>
<protein>
    <submittedName>
        <fullName evidence="1">Uncharacterized protein</fullName>
    </submittedName>
</protein>